<evidence type="ECO:0000256" key="2">
    <source>
        <dbReference type="ARBA" id="ARBA00022517"/>
    </source>
</evidence>
<feature type="domain" description="Bms1-type G" evidence="8">
    <location>
        <begin position="83"/>
        <end position="242"/>
    </location>
</feature>
<dbReference type="PROSITE" id="PS51714">
    <property type="entry name" value="G_BMS1"/>
    <property type="match status" value="1"/>
</dbReference>
<dbReference type="Proteomes" id="UP001307889">
    <property type="component" value="Chromosome 4"/>
</dbReference>
<feature type="compositionally biased region" description="Basic and acidic residues" evidence="7">
    <location>
        <begin position="442"/>
        <end position="453"/>
    </location>
</feature>
<dbReference type="Pfam" id="PF04950">
    <property type="entry name" value="RIBIOP_C"/>
    <property type="match status" value="1"/>
</dbReference>
<feature type="compositionally biased region" description="Acidic residues" evidence="7">
    <location>
        <begin position="378"/>
        <end position="389"/>
    </location>
</feature>
<gene>
    <name evidence="9" type="ORF">NTJ_05968</name>
</gene>
<dbReference type="Pfam" id="PF22298">
    <property type="entry name" value="Tsr1_G-like"/>
    <property type="match status" value="1"/>
</dbReference>
<accession>A0ABN7ALQ8</accession>
<evidence type="ECO:0000256" key="1">
    <source>
        <dbReference type="ARBA" id="ARBA00004604"/>
    </source>
</evidence>
<reference evidence="9 10" key="1">
    <citation type="submission" date="2023-09" db="EMBL/GenBank/DDBJ databases">
        <title>Nesidiocoris tenuis whole genome shotgun sequence.</title>
        <authorList>
            <person name="Shibata T."/>
            <person name="Shimoda M."/>
            <person name="Kobayashi T."/>
            <person name="Uehara T."/>
        </authorList>
    </citation>
    <scope>NUCLEOTIDE SEQUENCE [LARGE SCALE GENOMIC DNA]</scope>
    <source>
        <strain evidence="9 10">Japan</strain>
    </source>
</reference>
<comment type="function">
    <text evidence="4">Required during maturation of the 40S ribosomal subunit in the nucleolus.</text>
</comment>
<dbReference type="SMART" id="SM00785">
    <property type="entry name" value="AARP2CN"/>
    <property type="match status" value="1"/>
</dbReference>
<evidence type="ECO:0000256" key="3">
    <source>
        <dbReference type="ARBA" id="ARBA00023242"/>
    </source>
</evidence>
<feature type="compositionally biased region" description="Basic and acidic residues" evidence="7">
    <location>
        <begin position="1"/>
        <end position="10"/>
    </location>
</feature>
<evidence type="ECO:0000256" key="5">
    <source>
        <dbReference type="ARBA" id="ARBA00038288"/>
    </source>
</evidence>
<organism evidence="9 10">
    <name type="scientific">Nesidiocoris tenuis</name>
    <dbReference type="NCBI Taxonomy" id="355587"/>
    <lineage>
        <taxon>Eukaryota</taxon>
        <taxon>Metazoa</taxon>
        <taxon>Ecdysozoa</taxon>
        <taxon>Arthropoda</taxon>
        <taxon>Hexapoda</taxon>
        <taxon>Insecta</taxon>
        <taxon>Pterygota</taxon>
        <taxon>Neoptera</taxon>
        <taxon>Paraneoptera</taxon>
        <taxon>Hemiptera</taxon>
        <taxon>Heteroptera</taxon>
        <taxon>Panheteroptera</taxon>
        <taxon>Cimicomorpha</taxon>
        <taxon>Miridae</taxon>
        <taxon>Dicyphina</taxon>
        <taxon>Nesidiocoris</taxon>
    </lineage>
</organism>
<protein>
    <recommendedName>
        <fullName evidence="6">Pre-rRNA-processing protein TSR1 homolog</fullName>
    </recommendedName>
</protein>
<evidence type="ECO:0000256" key="4">
    <source>
        <dbReference type="ARBA" id="ARBA00037087"/>
    </source>
</evidence>
<feature type="region of interest" description="Disordered" evidence="7">
    <location>
        <begin position="378"/>
        <end position="463"/>
    </location>
</feature>
<dbReference type="EMBL" id="AP028912">
    <property type="protein sequence ID" value="BES93159.1"/>
    <property type="molecule type" value="Genomic_DNA"/>
</dbReference>
<dbReference type="InterPro" id="IPR007034">
    <property type="entry name" value="BMS1_TSR1_C"/>
</dbReference>
<comment type="subcellular location">
    <subcellularLocation>
        <location evidence="1">Nucleus</location>
        <location evidence="1">Nucleolus</location>
    </subcellularLocation>
</comment>
<dbReference type="InterPro" id="IPR030387">
    <property type="entry name" value="G_Bms1/Tsr1_dom"/>
</dbReference>
<feature type="compositionally biased region" description="Acidic residues" evidence="7">
    <location>
        <begin position="397"/>
        <end position="413"/>
    </location>
</feature>
<proteinExistence type="inferred from homology"/>
<dbReference type="InterPro" id="IPR039761">
    <property type="entry name" value="Bms1/Tsr1"/>
</dbReference>
<dbReference type="SMART" id="SM01362">
    <property type="entry name" value="DUF663"/>
    <property type="match status" value="1"/>
</dbReference>
<feature type="compositionally biased region" description="Basic and acidic residues" evidence="7">
    <location>
        <begin position="30"/>
        <end position="44"/>
    </location>
</feature>
<evidence type="ECO:0000256" key="7">
    <source>
        <dbReference type="SAM" id="MobiDB-lite"/>
    </source>
</evidence>
<keyword evidence="3" id="KW-0539">Nucleus</keyword>
<dbReference type="Pfam" id="PF08142">
    <property type="entry name" value="AARP2CN"/>
    <property type="match status" value="1"/>
</dbReference>
<sequence>MGHETIHESRPGGLKQTNKPHKHGKHRSNRSLERINKGRAMVEKKRSKPTTALKREERRNQAKQERTKKRSEYLERRRGITEAPFLVAVLPLSENIDVQKFLDFLAEADPEAETVTNSFGHAFIRSPRLKQRFVFVNAKGDNVFDKLDLLKVSTSLILLTSLSGIDDESSVTLGILKSQLLPPVTVVVTDLADLPPKKWTDGKLQIENELLKKIPNIDKIMTMDKNGDGLNILRKISQEKQKPVLWRDNRPHLLAESTHFIETDVGVGRLRVTGYLRGAILNVNSLVHIPGWGDFQMSKIEIAPLPGEDAAPTLLEEADPSKQESLVTEAPVDPMDAEQTWPTEEEMAESAKPKTRLVKKVPHGMSDYQAAWIPDVDAVEVDEDEEDDESGMKVVSDESDEEDDGMDEDDDAMTESSEVPIAPDKYDRDMDMDEESLALKNLQEKRERAKQDQDFPDEMDTPRDVPARTRFVKYRGLASFGKSPWNPKENLPVEYARIFQFENFKRMKSIVLSEEKTGAEPGTYVSIYIEKVPTVVKTLHGSRPIVVYGMLPHEQKMSVLNVFLHNPSSHTEIVESKDKLLFQVGYRRFKACPIFSTPSKGNKHKYERFFAPGSDVVATMYAPVIFPPAPVLAFKENDDTSCTLVASGSVLSVDPDRVVVKRVVLSGHPFKIYKRSAIIRFMFYNREDIEYYKPVELRTKYGRRGHIKEPLGTHGHMKCVFNQQLKSQDTVLLNLYKRVFPKWTYDDNVYLVSKPIEED</sequence>
<dbReference type="PANTHER" id="PTHR12858:SF1">
    <property type="entry name" value="PRE-RRNA-PROCESSING PROTEIN TSR1 HOMOLOG"/>
    <property type="match status" value="1"/>
</dbReference>
<feature type="compositionally biased region" description="Basic residues" evidence="7">
    <location>
        <begin position="18"/>
        <end position="29"/>
    </location>
</feature>
<evidence type="ECO:0000313" key="9">
    <source>
        <dbReference type="EMBL" id="BES93159.1"/>
    </source>
</evidence>
<feature type="region of interest" description="Disordered" evidence="7">
    <location>
        <begin position="1"/>
        <end position="73"/>
    </location>
</feature>
<keyword evidence="2" id="KW-0690">Ribosome biogenesis</keyword>
<dbReference type="PANTHER" id="PTHR12858">
    <property type="entry name" value="RIBOSOME BIOGENESIS PROTEIN"/>
    <property type="match status" value="1"/>
</dbReference>
<evidence type="ECO:0000313" key="10">
    <source>
        <dbReference type="Proteomes" id="UP001307889"/>
    </source>
</evidence>
<name>A0ABN7ALQ8_9HEMI</name>
<evidence type="ECO:0000256" key="6">
    <source>
        <dbReference type="ARBA" id="ARBA00040070"/>
    </source>
</evidence>
<evidence type="ECO:0000259" key="8">
    <source>
        <dbReference type="PROSITE" id="PS51714"/>
    </source>
</evidence>
<comment type="similarity">
    <text evidence="5">Belongs to the TRAFAC class translation factor GTPase superfamily. Bms1-like GTPase family. TSR1 subfamily.</text>
</comment>
<keyword evidence="10" id="KW-1185">Reference proteome</keyword>
<feature type="compositionally biased region" description="Basic and acidic residues" evidence="7">
    <location>
        <begin position="53"/>
        <end position="73"/>
    </location>
</feature>
<dbReference type="InterPro" id="IPR012948">
    <property type="entry name" value="AARP2CN"/>
</dbReference>